<evidence type="ECO:0000313" key="3">
    <source>
        <dbReference type="EMBL" id="RYC73011.1"/>
    </source>
</evidence>
<evidence type="ECO:0000259" key="2">
    <source>
        <dbReference type="Pfam" id="PF03703"/>
    </source>
</evidence>
<dbReference type="Proteomes" id="UP001190925">
    <property type="component" value="Unassembled WGS sequence"/>
</dbReference>
<sequence length="228" mass="25986">MENNSLADRLTQEMEEKKVQQEQGVYNAEIVRRREKSLAKYPDVSLDNDEYVVVSVKRHYIGYVGTLIISLFLFIVLTSLWILLSFVRTKIVLPENIKANLSIFFLPIIALLLVLSYVNYTVYKANKLIITNERALQWIVSGILNTKKQVINLESIEDISFTQVGVMQHLFNYGTIKLSTIGDESTYTFNFAPDPSKKAELLGDIVEACKKKEPISEELLSLGEKMSI</sequence>
<gene>
    <name evidence="3" type="ORF">G6CMJM_00116</name>
</gene>
<dbReference type="PANTHER" id="PTHR37938">
    <property type="entry name" value="BLL0215 PROTEIN"/>
    <property type="match status" value="1"/>
</dbReference>
<protein>
    <recommendedName>
        <fullName evidence="2">YdbS-like PH domain-containing protein</fullName>
    </recommendedName>
</protein>
<dbReference type="RefSeq" id="WP_129718542.1">
    <property type="nucleotide sequence ID" value="NZ_PRLK01000001.1"/>
</dbReference>
<feature type="domain" description="YdbS-like PH" evidence="2">
    <location>
        <begin position="138"/>
        <end position="191"/>
    </location>
</feature>
<feature type="transmembrane region" description="Helical" evidence="1">
    <location>
        <begin position="60"/>
        <end position="87"/>
    </location>
</feature>
<keyword evidence="4" id="KW-1185">Reference proteome</keyword>
<keyword evidence="1" id="KW-0812">Transmembrane</keyword>
<organism evidence="3 4">
    <name type="scientific">Candidatus Nanogingivalis gingivitcus</name>
    <dbReference type="NCBI Taxonomy" id="2171992"/>
    <lineage>
        <taxon>Bacteria</taxon>
        <taxon>Candidatus Saccharimonadota</taxon>
        <taxon>Candidatus Nanosyncoccalia</taxon>
        <taxon>Candidatus Nanogingivales</taxon>
        <taxon>Candidatus Nanogingivalaceae</taxon>
        <taxon>Candidatus Nanogingivalis</taxon>
    </lineage>
</organism>
<keyword evidence="1" id="KW-1133">Transmembrane helix</keyword>
<comment type="caution">
    <text evidence="3">The sequence shown here is derived from an EMBL/GenBank/DDBJ whole genome shotgun (WGS) entry which is preliminary data.</text>
</comment>
<dbReference type="PANTHER" id="PTHR37938:SF1">
    <property type="entry name" value="BLL0215 PROTEIN"/>
    <property type="match status" value="1"/>
</dbReference>
<reference evidence="3 4" key="1">
    <citation type="journal article" date="2018" name="bioRxiv">
        <title>Evidence of independent acquisition and adaption of ultra-small bacteria to human hosts across the highly diverse yet reduced genomes of the phylum Saccharibacteria.</title>
        <authorList>
            <person name="McLean J.S."/>
            <person name="Bor B."/>
            <person name="To T.T."/>
            <person name="Liu Q."/>
            <person name="Kearns K.A."/>
            <person name="Solden L.M."/>
            <person name="Wrighton K.C."/>
            <person name="He X."/>
            <person name="Shi W."/>
        </authorList>
    </citation>
    <scope>NUCLEOTIDE SEQUENCE [LARGE SCALE GENOMIC DNA]</scope>
    <source>
        <strain evidence="3 4">TM7_CMJM_G6_1_HOT_870</strain>
    </source>
</reference>
<dbReference type="EMBL" id="PRLK01000001">
    <property type="protein sequence ID" value="RYC73011.1"/>
    <property type="molecule type" value="Genomic_DNA"/>
</dbReference>
<name>A0ABY0FJL2_9BACT</name>
<evidence type="ECO:0000256" key="1">
    <source>
        <dbReference type="SAM" id="Phobius"/>
    </source>
</evidence>
<accession>A0ABY0FJL2</accession>
<feature type="transmembrane region" description="Helical" evidence="1">
    <location>
        <begin position="99"/>
        <end position="120"/>
    </location>
</feature>
<dbReference type="Pfam" id="PF03703">
    <property type="entry name" value="bPH_2"/>
    <property type="match status" value="1"/>
</dbReference>
<reference evidence="3 4" key="2">
    <citation type="journal article" date="2020" name="Cell Rep.">
        <title>Acquisition and Adaptation of Ultra-small Parasitic Reduced Genome Bacteria to Mammalian Hosts.</title>
        <authorList>
            <person name="McLean J.S."/>
            <person name="Bor B."/>
            <person name="Kerns K.A."/>
            <person name="Liu Q."/>
            <person name="To T.T."/>
            <person name="Solden L."/>
            <person name="Hendrickson E.L."/>
            <person name="Wrighton K."/>
            <person name="Shi W."/>
            <person name="He X."/>
        </authorList>
    </citation>
    <scope>NUCLEOTIDE SEQUENCE [LARGE SCALE GENOMIC DNA]</scope>
    <source>
        <strain evidence="3 4">TM7_CMJM_G6_1_HOT_870</strain>
    </source>
</reference>
<keyword evidence="1" id="KW-0472">Membrane</keyword>
<dbReference type="InterPro" id="IPR005182">
    <property type="entry name" value="YdbS-like_PH"/>
</dbReference>
<evidence type="ECO:0000313" key="4">
    <source>
        <dbReference type="Proteomes" id="UP001190925"/>
    </source>
</evidence>
<proteinExistence type="predicted"/>